<keyword evidence="3" id="KW-1185">Reference proteome</keyword>
<dbReference type="AlphaFoldDB" id="A0A444QG97"/>
<evidence type="ECO:0000256" key="1">
    <source>
        <dbReference type="SAM" id="Phobius"/>
    </source>
</evidence>
<dbReference type="OrthoDB" id="4892048at2"/>
<protein>
    <submittedName>
        <fullName evidence="2">Uncharacterized protein</fullName>
    </submittedName>
</protein>
<keyword evidence="1" id="KW-0472">Membrane</keyword>
<dbReference type="EMBL" id="RZNC01000001">
    <property type="protein sequence ID" value="RWZ68612.1"/>
    <property type="molecule type" value="Genomic_DNA"/>
</dbReference>
<sequence length="509" mass="52411">MQFLDVTLRRSASGVTVAPEISPFAIIGRLALVRRLPLIGRLPVFVCLVLVVQLIGGSFADQVRAFTPMLSTAASVAGAVSTGATTVSTAVTAAATTAAGSAREAIAAASHVEAAERDSALAVLDSARTTPAAAANPATVAHILDAALPAGVVAAWWTGLSASERADLTAAAPVLVGNLDGVPLDDRVEANRVTASRTLAAYPRTGSDLASAEASYLAKVSSGIASLYAFDVGRDSIVEIVGNPHTATRALVFTPGTTASLTDFYTGNIQSLASWEVGNAPASQSTVAFVSKLGSFPEWTVADGPLDNRRSIELGVTFHRFNSGLDSTIVGSLPRTSVEHSFGSSVGGVAEMLGTRFDTRIVLGGVGMVAGWLPSESTRYVAYVAGNDVTRYIYGLVNGDAVGYAVSPSAANSFEQKDPGLTADSWYLPLRLLAGAVGPAIEVIEGFINHNKVASASGNTSVLESIRSDIVLSAEPRVALRNGGEKPAPAPAAHVEALFLTPRESNPEL</sequence>
<reference evidence="2 3" key="1">
    <citation type="submission" date="2018-12" db="EMBL/GenBank/DDBJ databases">
        <authorList>
            <person name="Li F."/>
        </authorList>
    </citation>
    <scope>NUCLEOTIDE SEQUENCE [LARGE SCALE GENOMIC DNA]</scope>
    <source>
        <strain evidence="2 3">8H24J-4-2</strain>
    </source>
</reference>
<name>A0A444QG97_9MICO</name>
<evidence type="ECO:0000313" key="2">
    <source>
        <dbReference type="EMBL" id="RWZ68612.1"/>
    </source>
</evidence>
<accession>A0A444QG97</accession>
<keyword evidence="1" id="KW-0812">Transmembrane</keyword>
<gene>
    <name evidence="2" type="ORF">ELQ92_05265</name>
</gene>
<organism evidence="2 3">
    <name type="scientific">Labedella populi</name>
    <dbReference type="NCBI Taxonomy" id="2498850"/>
    <lineage>
        <taxon>Bacteria</taxon>
        <taxon>Bacillati</taxon>
        <taxon>Actinomycetota</taxon>
        <taxon>Actinomycetes</taxon>
        <taxon>Micrococcales</taxon>
        <taxon>Microbacteriaceae</taxon>
        <taxon>Labedella</taxon>
    </lineage>
</organism>
<dbReference type="Proteomes" id="UP000288603">
    <property type="component" value="Unassembled WGS sequence"/>
</dbReference>
<evidence type="ECO:0000313" key="3">
    <source>
        <dbReference type="Proteomes" id="UP000288603"/>
    </source>
</evidence>
<dbReference type="RefSeq" id="WP_128497877.1">
    <property type="nucleotide sequence ID" value="NZ_RZNC01000001.1"/>
</dbReference>
<keyword evidence="1" id="KW-1133">Transmembrane helix</keyword>
<comment type="caution">
    <text evidence="2">The sequence shown here is derived from an EMBL/GenBank/DDBJ whole genome shotgun (WGS) entry which is preliminary data.</text>
</comment>
<proteinExistence type="predicted"/>
<feature type="transmembrane region" description="Helical" evidence="1">
    <location>
        <begin position="38"/>
        <end position="60"/>
    </location>
</feature>